<dbReference type="Proteomes" id="UP001153069">
    <property type="component" value="Unassembled WGS sequence"/>
</dbReference>
<name>A0A9N8DGS5_9STRA</name>
<evidence type="ECO:0000313" key="3">
    <source>
        <dbReference type="Proteomes" id="UP001153069"/>
    </source>
</evidence>
<organism evidence="2 3">
    <name type="scientific">Seminavis robusta</name>
    <dbReference type="NCBI Taxonomy" id="568900"/>
    <lineage>
        <taxon>Eukaryota</taxon>
        <taxon>Sar</taxon>
        <taxon>Stramenopiles</taxon>
        <taxon>Ochrophyta</taxon>
        <taxon>Bacillariophyta</taxon>
        <taxon>Bacillariophyceae</taxon>
        <taxon>Bacillariophycidae</taxon>
        <taxon>Naviculales</taxon>
        <taxon>Naviculaceae</taxon>
        <taxon>Seminavis</taxon>
    </lineage>
</organism>
<feature type="compositionally biased region" description="Basic residues" evidence="1">
    <location>
        <begin position="23"/>
        <end position="33"/>
    </location>
</feature>
<sequence length="171" mass="19525">MTNHKDSKELGEMLFQTTSPPKVNKKKRARRSVHFQEQTIAKDDKKTTAVVTPAEKQAAFWSLQEMRQIRLEMGTIVRDVLIGGTSAYPRGTRGLEKSLNPLESQIRRKQLVAAVLREQRMQQREKEVDVELIAEASMGYSHCHEKAAIQQAEADRLCVFGEQHFDKQTSC</sequence>
<dbReference type="AlphaFoldDB" id="A0A9N8DGS5"/>
<dbReference type="EMBL" id="CAICTM010000111">
    <property type="protein sequence ID" value="CAB9501570.1"/>
    <property type="molecule type" value="Genomic_DNA"/>
</dbReference>
<evidence type="ECO:0000313" key="2">
    <source>
        <dbReference type="EMBL" id="CAB9501570.1"/>
    </source>
</evidence>
<gene>
    <name evidence="2" type="ORF">SEMRO_112_G055660.1</name>
</gene>
<proteinExistence type="predicted"/>
<protein>
    <submittedName>
        <fullName evidence="2">Uncharacterized protein</fullName>
    </submittedName>
</protein>
<evidence type="ECO:0000256" key="1">
    <source>
        <dbReference type="SAM" id="MobiDB-lite"/>
    </source>
</evidence>
<accession>A0A9N8DGS5</accession>
<reference evidence="2" key="1">
    <citation type="submission" date="2020-06" db="EMBL/GenBank/DDBJ databases">
        <authorList>
            <consortium name="Plant Systems Biology data submission"/>
        </authorList>
    </citation>
    <scope>NUCLEOTIDE SEQUENCE</scope>
    <source>
        <strain evidence="2">D6</strain>
    </source>
</reference>
<keyword evidence="3" id="KW-1185">Reference proteome</keyword>
<comment type="caution">
    <text evidence="2">The sequence shown here is derived from an EMBL/GenBank/DDBJ whole genome shotgun (WGS) entry which is preliminary data.</text>
</comment>
<feature type="compositionally biased region" description="Basic and acidic residues" evidence="1">
    <location>
        <begin position="1"/>
        <end position="11"/>
    </location>
</feature>
<feature type="region of interest" description="Disordered" evidence="1">
    <location>
        <begin position="1"/>
        <end position="46"/>
    </location>
</feature>